<dbReference type="Proteomes" id="UP000681722">
    <property type="component" value="Unassembled WGS sequence"/>
</dbReference>
<feature type="region of interest" description="Disordered" evidence="1">
    <location>
        <begin position="554"/>
        <end position="576"/>
    </location>
</feature>
<dbReference type="EMBL" id="CAJNOK010003029">
    <property type="protein sequence ID" value="CAF0885114.1"/>
    <property type="molecule type" value="Genomic_DNA"/>
</dbReference>
<evidence type="ECO:0000313" key="2">
    <source>
        <dbReference type="EMBL" id="CAF0811459.1"/>
    </source>
</evidence>
<evidence type="ECO:0000313" key="5">
    <source>
        <dbReference type="EMBL" id="CAF3668218.1"/>
    </source>
</evidence>
<dbReference type="EMBL" id="CAJOBC010000527">
    <property type="protein sequence ID" value="CAF3597115.1"/>
    <property type="molecule type" value="Genomic_DNA"/>
</dbReference>
<feature type="compositionally biased region" description="Polar residues" evidence="1">
    <location>
        <begin position="751"/>
        <end position="771"/>
    </location>
</feature>
<evidence type="ECO:0000313" key="3">
    <source>
        <dbReference type="EMBL" id="CAF0885114.1"/>
    </source>
</evidence>
<feature type="region of interest" description="Disordered" evidence="1">
    <location>
        <begin position="440"/>
        <end position="529"/>
    </location>
</feature>
<evidence type="ECO:0000313" key="6">
    <source>
        <dbReference type="Proteomes" id="UP000663829"/>
    </source>
</evidence>
<feature type="region of interest" description="Disordered" evidence="1">
    <location>
        <begin position="878"/>
        <end position="923"/>
    </location>
</feature>
<evidence type="ECO:0000256" key="1">
    <source>
        <dbReference type="SAM" id="MobiDB-lite"/>
    </source>
</evidence>
<dbReference type="OrthoDB" id="10041871at2759"/>
<reference evidence="2" key="1">
    <citation type="submission" date="2021-02" db="EMBL/GenBank/DDBJ databases">
        <authorList>
            <person name="Nowell W R."/>
        </authorList>
    </citation>
    <scope>NUCLEOTIDE SEQUENCE</scope>
</reference>
<evidence type="ECO:0000313" key="4">
    <source>
        <dbReference type="EMBL" id="CAF3597115.1"/>
    </source>
</evidence>
<dbReference type="Proteomes" id="UP000677228">
    <property type="component" value="Unassembled WGS sequence"/>
</dbReference>
<protein>
    <submittedName>
        <fullName evidence="2">Uncharacterized protein</fullName>
    </submittedName>
</protein>
<feature type="compositionally biased region" description="Polar residues" evidence="1">
    <location>
        <begin position="882"/>
        <end position="891"/>
    </location>
</feature>
<feature type="compositionally biased region" description="Low complexity" evidence="1">
    <location>
        <begin position="34"/>
        <end position="43"/>
    </location>
</feature>
<feature type="region of interest" description="Disordered" evidence="1">
    <location>
        <begin position="664"/>
        <end position="691"/>
    </location>
</feature>
<dbReference type="Proteomes" id="UP000682733">
    <property type="component" value="Unassembled WGS sequence"/>
</dbReference>
<dbReference type="AlphaFoldDB" id="A0A813TIG2"/>
<dbReference type="Proteomes" id="UP000663829">
    <property type="component" value="Unassembled WGS sequence"/>
</dbReference>
<dbReference type="EMBL" id="CAJOBA010003031">
    <property type="protein sequence ID" value="CAF3668218.1"/>
    <property type="molecule type" value="Genomic_DNA"/>
</dbReference>
<keyword evidence="6" id="KW-1185">Reference proteome</keyword>
<feature type="compositionally biased region" description="Polar residues" evidence="1">
    <location>
        <begin position="18"/>
        <end position="33"/>
    </location>
</feature>
<organism evidence="2 6">
    <name type="scientific">Didymodactylos carnosus</name>
    <dbReference type="NCBI Taxonomy" id="1234261"/>
    <lineage>
        <taxon>Eukaryota</taxon>
        <taxon>Metazoa</taxon>
        <taxon>Spiralia</taxon>
        <taxon>Gnathifera</taxon>
        <taxon>Rotifera</taxon>
        <taxon>Eurotatoria</taxon>
        <taxon>Bdelloidea</taxon>
        <taxon>Philodinida</taxon>
        <taxon>Philodinidae</taxon>
        <taxon>Didymodactylos</taxon>
    </lineage>
</organism>
<name>A0A813TIG2_9BILA</name>
<gene>
    <name evidence="2" type="ORF">GPM918_LOCUS4052</name>
    <name evidence="3" type="ORF">OVA965_LOCUS8828</name>
    <name evidence="4" type="ORF">SRO942_LOCUS4052</name>
    <name evidence="5" type="ORF">TMI583_LOCUS8826</name>
</gene>
<feature type="compositionally biased region" description="Basic and acidic residues" evidence="1">
    <location>
        <begin position="58"/>
        <end position="77"/>
    </location>
</feature>
<feature type="region of interest" description="Disordered" evidence="1">
    <location>
        <begin position="751"/>
        <end position="772"/>
    </location>
</feature>
<comment type="caution">
    <text evidence="2">The sequence shown here is derived from an EMBL/GenBank/DDBJ whole genome shotgun (WGS) entry which is preliminary data.</text>
</comment>
<feature type="compositionally biased region" description="Polar residues" evidence="1">
    <location>
        <begin position="633"/>
        <end position="650"/>
    </location>
</feature>
<feature type="region of interest" description="Disordered" evidence="1">
    <location>
        <begin position="18"/>
        <end position="77"/>
    </location>
</feature>
<feature type="compositionally biased region" description="Polar residues" evidence="1">
    <location>
        <begin position="44"/>
        <end position="57"/>
    </location>
</feature>
<dbReference type="EMBL" id="CAJNOQ010000527">
    <property type="protein sequence ID" value="CAF0811459.1"/>
    <property type="molecule type" value="Genomic_DNA"/>
</dbReference>
<feature type="region of interest" description="Disordered" evidence="1">
    <location>
        <begin position="623"/>
        <end position="650"/>
    </location>
</feature>
<sequence length="1013" mass="116625">MNLTHFYPYMQALNATPNTTIPQHTMPSQIHYHQQQQQQQQQQRDTNTMGLSAQSNKRSSDLHDKEDSKSHSTRLESRITKHSLHNYGLAMDIYDAIARTLIPYVEYNERFKLKFMKQIHLDTTVTTFSGFPNIAQHIRTHLKMLCDEYSSNINGIVEIKSSVITNPTSKTDLIGGTPSIYLQNSHHGKIIQIIANILGIEICLVTSYIYEEMISVQPEDVLEKEPLYIAYNDVSKQYYMVDKPVDIRRNELSNHLHHLEQLIQKYHLTVIPKCSIGLSLFSATAQSLKNISIKNPMAENGIKKYFNMDSMFENELAILLRDMTYKQLKSNFDYYEAYVETKTKYFDIRRDSRSLIDCNYYRYQLEKVVLYALAHVIQCNMIVFNSDVKQSKPDVVRVDILIKDSSGIIILLKNESTQHYDSAIPNNSLRNLIGMTASKEPSVTENHHMNQSSEKTSTSNKPSENDQIYESIDPLSQQSDISYPSDPSTNIDSYSRQLSVHDNNMRLKDTYGDATRSTNTNEKKVDGKNSFLSKTREKFVTAFNKVVENGNLPKKSPIYHSNDQSSNNNSFSPSQTTATCSVSKYIELHSSPKTDEYSTFAQTPLQSNNISSVKRPAIITETISRQQQQQQQKLPNNNSYQNTPPKNLSKSDIISLPQRQINRPINTQQGAPTSVRHSSDIRQATENTRSHLIPYKDRQRSRNNLNMSFKSTVKKGNVFNGVTLEDVDDSEETDFTNSLTDDDTVILREINPQNPDNRLKNNTPRAKSSSYHYDHDTLRKQQRSKFVNGDFIDEEEAANDIRRYDDVNSLLSEHDLTLTDQQQAEDEEDIYISTTDIAQRERKQLQLFVKDKINHFNQINSSSATKFSPNKDMKYLYDTGNGKKQNVNDLANTKLPKSRDQQRNEIPTTTGKESQNHETTQLHHRTKVDSVEKLINSSTTKNDSSSMHSNRESHLIDKDAVLEVLGQSDILQRDRHILMKVLKQEDLISKEWQRLVYLLEEYVNNPKREKKER</sequence>
<feature type="compositionally biased region" description="Low complexity" evidence="1">
    <location>
        <begin position="561"/>
        <end position="574"/>
    </location>
</feature>
<feature type="compositionally biased region" description="Polar residues" evidence="1">
    <location>
        <begin position="664"/>
        <end position="687"/>
    </location>
</feature>
<accession>A0A813TIG2</accession>
<feature type="compositionally biased region" description="Polar residues" evidence="1">
    <location>
        <begin position="904"/>
        <end position="919"/>
    </location>
</feature>
<proteinExistence type="predicted"/>
<feature type="compositionally biased region" description="Polar residues" evidence="1">
    <location>
        <begin position="440"/>
        <end position="502"/>
    </location>
</feature>